<organism evidence="1">
    <name type="scientific">viral metagenome</name>
    <dbReference type="NCBI Taxonomy" id="1070528"/>
    <lineage>
        <taxon>unclassified sequences</taxon>
        <taxon>metagenomes</taxon>
        <taxon>organismal metagenomes</taxon>
    </lineage>
</organism>
<dbReference type="EMBL" id="MN739843">
    <property type="protein sequence ID" value="QHT74229.1"/>
    <property type="molecule type" value="Genomic_DNA"/>
</dbReference>
<reference evidence="1" key="1">
    <citation type="journal article" date="2020" name="Nature">
        <title>Giant virus diversity and host interactions through global metagenomics.</title>
        <authorList>
            <person name="Schulz F."/>
            <person name="Roux S."/>
            <person name="Paez-Espino D."/>
            <person name="Jungbluth S."/>
            <person name="Walsh D.A."/>
            <person name="Denef V.J."/>
            <person name="McMahon K.D."/>
            <person name="Konstantinidis K.T."/>
            <person name="Eloe-Fadrosh E.A."/>
            <person name="Kyrpides N.C."/>
            <person name="Woyke T."/>
        </authorList>
    </citation>
    <scope>NUCLEOTIDE SEQUENCE</scope>
    <source>
        <strain evidence="1">GVMAG-M-3300023179-4</strain>
    </source>
</reference>
<sequence>MINIYLNDNTYLKLDLTKVNNYDDIKKFILENKYNKKFYISLNDVILISFGKIITNDSEFNIQEKQILLAYIKINKELHKIINDDRFINLINDENMKNILYEILDDPTKLEKIKTYKYQHALNDIQKMGFEIPENKLKLLLDKNYGNIENTISQILS</sequence>
<name>A0A6C0H1B3_9ZZZZ</name>
<accession>A0A6C0H1B3</accession>
<evidence type="ECO:0000313" key="1">
    <source>
        <dbReference type="EMBL" id="QHT74229.1"/>
    </source>
</evidence>
<protein>
    <submittedName>
        <fullName evidence="1">Uncharacterized protein</fullName>
    </submittedName>
</protein>
<proteinExistence type="predicted"/>
<dbReference type="AlphaFoldDB" id="A0A6C0H1B3"/>